<organism evidence="2 3">
    <name type="scientific">Myotis brandtii</name>
    <name type="common">Brandt's bat</name>
    <dbReference type="NCBI Taxonomy" id="109478"/>
    <lineage>
        <taxon>Eukaryota</taxon>
        <taxon>Metazoa</taxon>
        <taxon>Chordata</taxon>
        <taxon>Craniata</taxon>
        <taxon>Vertebrata</taxon>
        <taxon>Euteleostomi</taxon>
        <taxon>Mammalia</taxon>
        <taxon>Eutheria</taxon>
        <taxon>Laurasiatheria</taxon>
        <taxon>Chiroptera</taxon>
        <taxon>Yangochiroptera</taxon>
        <taxon>Vespertilionidae</taxon>
        <taxon>Myotis</taxon>
    </lineage>
</organism>
<feature type="region of interest" description="Disordered" evidence="1">
    <location>
        <begin position="1"/>
        <end position="63"/>
    </location>
</feature>
<feature type="compositionally biased region" description="Basic and acidic residues" evidence="1">
    <location>
        <begin position="34"/>
        <end position="48"/>
    </location>
</feature>
<dbReference type="Proteomes" id="UP000052978">
    <property type="component" value="Unassembled WGS sequence"/>
</dbReference>
<name>S7PZB8_MYOBR</name>
<feature type="compositionally biased region" description="Basic residues" evidence="1">
    <location>
        <begin position="1"/>
        <end position="17"/>
    </location>
</feature>
<evidence type="ECO:0000313" key="3">
    <source>
        <dbReference type="Proteomes" id="UP000052978"/>
    </source>
</evidence>
<dbReference type="AlphaFoldDB" id="S7PZB8"/>
<evidence type="ECO:0000313" key="2">
    <source>
        <dbReference type="EMBL" id="EPQ16343.1"/>
    </source>
</evidence>
<evidence type="ECO:0000256" key="1">
    <source>
        <dbReference type="SAM" id="MobiDB-lite"/>
    </source>
</evidence>
<dbReference type="EMBL" id="KE164251">
    <property type="protein sequence ID" value="EPQ16343.1"/>
    <property type="molecule type" value="Genomic_DNA"/>
</dbReference>
<protein>
    <submittedName>
        <fullName evidence="2">Uncharacterized protein</fullName>
    </submittedName>
</protein>
<reference evidence="2 3" key="1">
    <citation type="journal article" date="2013" name="Nat. Commun.">
        <title>Genome analysis reveals insights into physiology and longevity of the Brandt's bat Myotis brandtii.</title>
        <authorList>
            <person name="Seim I."/>
            <person name="Fang X."/>
            <person name="Xiong Z."/>
            <person name="Lobanov A.V."/>
            <person name="Huang Z."/>
            <person name="Ma S."/>
            <person name="Feng Y."/>
            <person name="Turanov A.A."/>
            <person name="Zhu Y."/>
            <person name="Lenz T.L."/>
            <person name="Gerashchenko M.V."/>
            <person name="Fan D."/>
            <person name="Hee Yim S."/>
            <person name="Yao X."/>
            <person name="Jordan D."/>
            <person name="Xiong Y."/>
            <person name="Ma Y."/>
            <person name="Lyapunov A.N."/>
            <person name="Chen G."/>
            <person name="Kulakova O.I."/>
            <person name="Sun Y."/>
            <person name="Lee S.G."/>
            <person name="Bronson R.T."/>
            <person name="Moskalev A.A."/>
            <person name="Sunyaev S.R."/>
            <person name="Zhang G."/>
            <person name="Krogh A."/>
            <person name="Wang J."/>
            <person name="Gladyshev V.N."/>
        </authorList>
    </citation>
    <scope>NUCLEOTIDE SEQUENCE [LARGE SCALE GENOMIC DNA]</scope>
</reference>
<sequence>MDAPRPNRRFRLPRKRGRDLTMPSGTQTPRRPRGHQDPESHAITDHRPISLVAESLSDVTSRG</sequence>
<accession>S7PZB8</accession>
<gene>
    <name evidence="2" type="ORF">D623_10019239</name>
</gene>
<keyword evidence="3" id="KW-1185">Reference proteome</keyword>
<proteinExistence type="predicted"/>